<organism evidence="1">
    <name type="scientific">Anisakis simplex</name>
    <name type="common">Herring worm</name>
    <dbReference type="NCBI Taxonomy" id="6269"/>
    <lineage>
        <taxon>Eukaryota</taxon>
        <taxon>Metazoa</taxon>
        <taxon>Ecdysozoa</taxon>
        <taxon>Nematoda</taxon>
        <taxon>Chromadorea</taxon>
        <taxon>Rhabditida</taxon>
        <taxon>Spirurina</taxon>
        <taxon>Ascaridomorpha</taxon>
        <taxon>Ascaridoidea</taxon>
        <taxon>Anisakidae</taxon>
        <taxon>Anisakis</taxon>
        <taxon>Anisakis simplex complex</taxon>
    </lineage>
</organism>
<name>A0A0M3JJ54_ANISI</name>
<accession>A0A0M3JJ54</accession>
<sequence>LLIAHMMDFSWDDSNRIVQRSLLINLLAELVKSYSAVASLLVEAPQHHTSQTLLLTLLDKCITTTPANGNTGTSSSSATTNHLLSAINGLVMALASCNHSPKAQESLVVDIGSALRLAYAETDPKVATTK</sequence>
<evidence type="ECO:0000313" key="1">
    <source>
        <dbReference type="WBParaSite" id="ASIM_0000767101-mRNA-1"/>
    </source>
</evidence>
<dbReference type="AlphaFoldDB" id="A0A0M3JJ54"/>
<protein>
    <submittedName>
        <fullName evidence="1">DUF913 domain-containing protein</fullName>
    </submittedName>
</protein>
<proteinExistence type="predicted"/>
<reference evidence="1" key="1">
    <citation type="submission" date="2017-02" db="UniProtKB">
        <authorList>
            <consortium name="WormBaseParasite"/>
        </authorList>
    </citation>
    <scope>IDENTIFICATION</scope>
</reference>
<dbReference type="WBParaSite" id="ASIM_0000767101-mRNA-1">
    <property type="protein sequence ID" value="ASIM_0000767101-mRNA-1"/>
    <property type="gene ID" value="ASIM_0000767101"/>
</dbReference>